<evidence type="ECO:0000259" key="5">
    <source>
        <dbReference type="Pfam" id="PF02797"/>
    </source>
</evidence>
<dbReference type="CDD" id="cd00831">
    <property type="entry name" value="CHS_like"/>
    <property type="match status" value="1"/>
</dbReference>
<dbReference type="InterPro" id="IPR012328">
    <property type="entry name" value="Chalcone/stilbene_synt_C"/>
</dbReference>
<evidence type="ECO:0000256" key="1">
    <source>
        <dbReference type="ARBA" id="ARBA00005531"/>
    </source>
</evidence>
<protein>
    <submittedName>
        <fullName evidence="6">Bisdemethoxycurcumin synthase-like</fullName>
    </submittedName>
</protein>
<comment type="similarity">
    <text evidence="1 3">Belongs to the thiolase-like superfamily. Chalcone/stilbene synthases family.</text>
</comment>
<keyword evidence="3" id="KW-0808">Transferase</keyword>
<comment type="caution">
    <text evidence="6">The sequence shown here is derived from an EMBL/GenBank/DDBJ whole genome shotgun (WGS) entry which is preliminary data.</text>
</comment>
<reference evidence="7" key="1">
    <citation type="journal article" date="2019" name="Nat. Commun.">
        <title>The genome of broomcorn millet.</title>
        <authorList>
            <person name="Zou C."/>
            <person name="Miki D."/>
            <person name="Li D."/>
            <person name="Tang Q."/>
            <person name="Xiao L."/>
            <person name="Rajput S."/>
            <person name="Deng P."/>
            <person name="Jia W."/>
            <person name="Huang R."/>
            <person name="Zhang M."/>
            <person name="Sun Y."/>
            <person name="Hu J."/>
            <person name="Fu X."/>
            <person name="Schnable P.S."/>
            <person name="Li F."/>
            <person name="Zhang H."/>
            <person name="Feng B."/>
            <person name="Zhu X."/>
            <person name="Liu R."/>
            <person name="Schnable J.C."/>
            <person name="Zhu J.-K."/>
            <person name="Zhang H."/>
        </authorList>
    </citation>
    <scope>NUCLEOTIDE SEQUENCE [LARGE SCALE GENOMIC DNA]</scope>
</reference>
<dbReference type="AlphaFoldDB" id="A0A3L6TBP5"/>
<feature type="active site" description="Acyl-thioester intermediate" evidence="2">
    <location>
        <position position="169"/>
    </location>
</feature>
<keyword evidence="7" id="KW-1185">Reference proteome</keyword>
<evidence type="ECO:0000259" key="4">
    <source>
        <dbReference type="Pfam" id="PF00195"/>
    </source>
</evidence>
<dbReference type="Proteomes" id="UP000275267">
    <property type="component" value="Unassembled WGS sequence"/>
</dbReference>
<sequence length="361" mass="39394">MVASTLAKIGEIRRAQRADGPAAMLGIGTANPTNYVLQEEFPDYYFRVTNKEHLTDLKDTFKKLCRIAGLEKRFFHHTEQLLNANPAFLHGTPSALDARLDIVAKAAPELAASAAAKAIARWGRPATDITHLIVSTNSEARSPGADLGLATLLGLRPDVCRTVLQLDGCSAGCTALRLAKDHAENNRGARVLVVCVELTITTFRAPTKGTASAPSSRRRCHDTWVGEAAQRAAREGGVDIDISFNLPRFVAQNLERCLLDASGALGVEWKWNDLFWAVHPGSRGILDRVESALGLEPRKLASSRTVVRDYGNMLSATVIFVLEELRRRMDEEGDEAAEWGMMVGFGPGFTVETMVLHATKY</sequence>
<dbReference type="SUPFAM" id="SSF53901">
    <property type="entry name" value="Thiolase-like"/>
    <property type="match status" value="2"/>
</dbReference>
<dbReference type="Gene3D" id="3.40.47.10">
    <property type="match status" value="2"/>
</dbReference>
<accession>A0A3L6TBP5</accession>
<evidence type="ECO:0000313" key="6">
    <source>
        <dbReference type="EMBL" id="RLN34897.1"/>
    </source>
</evidence>
<evidence type="ECO:0000256" key="3">
    <source>
        <dbReference type="RuleBase" id="RU003633"/>
    </source>
</evidence>
<proteinExistence type="inferred from homology"/>
<feature type="domain" description="Chalcone/stilbene synthase C-terminal" evidence="5">
    <location>
        <begin position="233"/>
        <end position="358"/>
    </location>
</feature>
<dbReference type="InterPro" id="IPR016039">
    <property type="entry name" value="Thiolase-like"/>
</dbReference>
<dbReference type="STRING" id="4540.A0A3L6TBP5"/>
<dbReference type="GO" id="GO:0030639">
    <property type="term" value="P:polyketide biosynthetic process"/>
    <property type="evidence" value="ECO:0007669"/>
    <property type="project" value="TreeGrafter"/>
</dbReference>
<dbReference type="EMBL" id="PQIB02000002">
    <property type="protein sequence ID" value="RLN34897.1"/>
    <property type="molecule type" value="Genomic_DNA"/>
</dbReference>
<keyword evidence="3" id="KW-0012">Acyltransferase</keyword>
<evidence type="ECO:0000313" key="7">
    <source>
        <dbReference type="Proteomes" id="UP000275267"/>
    </source>
</evidence>
<dbReference type="Pfam" id="PF02797">
    <property type="entry name" value="Chal_sti_synt_C"/>
    <property type="match status" value="1"/>
</dbReference>
<dbReference type="PANTHER" id="PTHR11877:SF48">
    <property type="entry name" value="CHALCONE SYNTHASE"/>
    <property type="match status" value="1"/>
</dbReference>
<dbReference type="Pfam" id="PF00195">
    <property type="entry name" value="Chal_sti_synt_N"/>
    <property type="match status" value="1"/>
</dbReference>
<dbReference type="PANTHER" id="PTHR11877">
    <property type="entry name" value="HYDROXYMETHYLGLUTARYL-COA SYNTHASE"/>
    <property type="match status" value="1"/>
</dbReference>
<organism evidence="6 7">
    <name type="scientific">Panicum miliaceum</name>
    <name type="common">Proso millet</name>
    <name type="synonym">Broomcorn millet</name>
    <dbReference type="NCBI Taxonomy" id="4540"/>
    <lineage>
        <taxon>Eukaryota</taxon>
        <taxon>Viridiplantae</taxon>
        <taxon>Streptophyta</taxon>
        <taxon>Embryophyta</taxon>
        <taxon>Tracheophyta</taxon>
        <taxon>Spermatophyta</taxon>
        <taxon>Magnoliopsida</taxon>
        <taxon>Liliopsida</taxon>
        <taxon>Poales</taxon>
        <taxon>Poaceae</taxon>
        <taxon>PACMAD clade</taxon>
        <taxon>Panicoideae</taxon>
        <taxon>Panicodae</taxon>
        <taxon>Paniceae</taxon>
        <taxon>Panicinae</taxon>
        <taxon>Panicum</taxon>
        <taxon>Panicum sect. Panicum</taxon>
    </lineage>
</organism>
<dbReference type="PIRSF" id="PIRSF000451">
    <property type="entry name" value="PKS_III"/>
    <property type="match status" value="1"/>
</dbReference>
<dbReference type="InterPro" id="IPR001099">
    <property type="entry name" value="Chalcone/stilbene_synt_N"/>
</dbReference>
<evidence type="ECO:0000256" key="2">
    <source>
        <dbReference type="PIRSR" id="PIRSR000451-1"/>
    </source>
</evidence>
<feature type="domain" description="Chalcone/stilbene synthase N-terminal" evidence="4">
    <location>
        <begin position="11"/>
        <end position="209"/>
    </location>
</feature>
<name>A0A3L6TBP5_PANMI</name>
<dbReference type="InterPro" id="IPR011141">
    <property type="entry name" value="Polyketide_synthase_type-III"/>
</dbReference>
<dbReference type="FunFam" id="3.40.47.10:FF:000025">
    <property type="entry name" value="Chalcone synthase 2"/>
    <property type="match status" value="1"/>
</dbReference>
<gene>
    <name evidence="6" type="ORF">C2845_PM03G34400</name>
</gene>
<dbReference type="OrthoDB" id="643508at2759"/>
<dbReference type="GO" id="GO:0016747">
    <property type="term" value="F:acyltransferase activity, transferring groups other than amino-acyl groups"/>
    <property type="evidence" value="ECO:0007669"/>
    <property type="project" value="InterPro"/>
</dbReference>